<comment type="caution">
    <text evidence="2">The sequence shown here is derived from an EMBL/GenBank/DDBJ whole genome shotgun (WGS) entry which is preliminary data.</text>
</comment>
<evidence type="ECO:0000313" key="3">
    <source>
        <dbReference type="Proteomes" id="UP000196386"/>
    </source>
</evidence>
<reference evidence="3" key="1">
    <citation type="submission" date="2017-04" db="EMBL/GenBank/DDBJ databases">
        <title>Function of individual gut microbiota members based on whole genome sequencing of pure cultures obtained from chicken caecum.</title>
        <authorList>
            <person name="Medvecky M."/>
            <person name="Cejkova D."/>
            <person name="Polansky O."/>
            <person name="Karasova D."/>
            <person name="Kubasova T."/>
            <person name="Cizek A."/>
            <person name="Rychlik I."/>
        </authorList>
    </citation>
    <scope>NUCLEOTIDE SEQUENCE [LARGE SCALE GENOMIC DNA]</scope>
    <source>
        <strain evidence="3">An175</strain>
    </source>
</reference>
<dbReference type="InterPro" id="IPR018631">
    <property type="entry name" value="AAA-ATPase-like_dom"/>
</dbReference>
<dbReference type="Proteomes" id="UP000196386">
    <property type="component" value="Unassembled WGS sequence"/>
</dbReference>
<dbReference type="AlphaFoldDB" id="A0A1Y4MKU1"/>
<accession>A0A1Y4MKU1</accession>
<feature type="domain" description="AAA-ATPase-like" evidence="1">
    <location>
        <begin position="7"/>
        <end position="230"/>
    </location>
</feature>
<dbReference type="Pfam" id="PF09820">
    <property type="entry name" value="AAA-ATPase_like"/>
    <property type="match status" value="1"/>
</dbReference>
<evidence type="ECO:0000313" key="2">
    <source>
        <dbReference type="EMBL" id="OUP69344.1"/>
    </source>
</evidence>
<dbReference type="EMBL" id="NFKP01000010">
    <property type="protein sequence ID" value="OUP69344.1"/>
    <property type="molecule type" value="Genomic_DNA"/>
</dbReference>
<gene>
    <name evidence="2" type="ORF">B5F11_09665</name>
</gene>
<dbReference type="InterPro" id="IPR012547">
    <property type="entry name" value="PDDEXK_9"/>
</dbReference>
<dbReference type="RefSeq" id="WP_087301215.1">
    <property type="nucleotide sequence ID" value="NZ_NFKP01000010.1"/>
</dbReference>
<evidence type="ECO:0000259" key="1">
    <source>
        <dbReference type="Pfam" id="PF09820"/>
    </source>
</evidence>
<dbReference type="PANTHER" id="PTHR34825:SF1">
    <property type="entry name" value="AAA-ATPASE-LIKE DOMAIN-CONTAINING PROTEIN"/>
    <property type="match status" value="1"/>
</dbReference>
<organism evidence="2 3">
    <name type="scientific">Anaerotruncus colihominis</name>
    <dbReference type="NCBI Taxonomy" id="169435"/>
    <lineage>
        <taxon>Bacteria</taxon>
        <taxon>Bacillati</taxon>
        <taxon>Bacillota</taxon>
        <taxon>Clostridia</taxon>
        <taxon>Eubacteriales</taxon>
        <taxon>Oscillospiraceae</taxon>
        <taxon>Anaerotruncus</taxon>
    </lineage>
</organism>
<name>A0A1Y4MKU1_9FIRM</name>
<proteinExistence type="predicted"/>
<dbReference type="Pfam" id="PF08011">
    <property type="entry name" value="PDDEXK_9"/>
    <property type="match status" value="1"/>
</dbReference>
<protein>
    <recommendedName>
        <fullName evidence="1">AAA-ATPase-like domain-containing protein</fullName>
    </recommendedName>
</protein>
<dbReference type="PANTHER" id="PTHR34825">
    <property type="entry name" value="CONSERVED PROTEIN, WITH A WEAK D-GALACTARATE DEHYDRATASE/ALTRONATE HYDROLASE DOMAIN"/>
    <property type="match status" value="1"/>
</dbReference>
<sequence length="543" mass="62364">MNQKALPLGIDGFRKLREGDYYYTDKSMLIADFLKTGAEVTLITRPRRFGKTLNMDMVREFFDIEANSKDIFSGLAIMDTSWKEAMNTTPVISLSFRDCKGDKAILIFLIKQELLREYRRFEHCAKDLAPMDQTIYNEIIGCLVKSDEEIVPISRAIAFLSQIVSEYYHKNPIILIDEYDTPMTSAYTEGFYDELRSFFTALYASALKGNPYLDKALLTGIQRIAKENIFSGLNNLVVCTVNDRAYSEYFGFNPQEAQALLESYGLELNDEVKKMYDGYRFADQEMYNPWSLISYASSHELAPCWVNTSSNTLIRQTVLKASDSFLRQFDELILNGSIKTMVNLSTSFFELQDDATLWGLLMNSGYVTVNRVLNLQARLYEIRIPNSEVGQEFQNIVAQRTRIESGYLAEMFYYLIQERNLEEFQKVYKRIVSSCTSYFDAKENAYHMLMLGMCVYLSGTYEISSNLEAGKGRSDITLKAKEPGYPHIIMEFKQGEDLEKLSRQALEQIHEKEYYDGLAGEILLLGVAHNKKDCVIQSEMLSK</sequence>